<comment type="caution">
    <text evidence="1">Lacks conserved residue(s) required for the propagation of feature annotation.</text>
</comment>
<dbReference type="Gene3D" id="3.40.630.30">
    <property type="match status" value="1"/>
</dbReference>
<feature type="domain" description="N-acetyltransferase" evidence="3">
    <location>
        <begin position="1"/>
        <end position="145"/>
    </location>
</feature>
<dbReference type="STRING" id="580332.Slit_2228"/>
<dbReference type="SUPFAM" id="SSF55729">
    <property type="entry name" value="Acyl-CoA N-acyltransferases (Nat)"/>
    <property type="match status" value="1"/>
</dbReference>
<name>D5CUR9_SIDLE</name>
<dbReference type="InterPro" id="IPR006464">
    <property type="entry name" value="AcTrfase_RimI/Ard1"/>
</dbReference>
<dbReference type="EC" id="2.3.1.266" evidence="1 2"/>
<comment type="function">
    <text evidence="1 2">Acetylates the N-terminal alanine of ribosomal protein bS18.</text>
</comment>
<evidence type="ECO:0000256" key="1">
    <source>
        <dbReference type="HAMAP-Rule" id="MF_02210"/>
    </source>
</evidence>
<organism evidence="4 5">
    <name type="scientific">Sideroxydans lithotrophicus (strain ES-1)</name>
    <dbReference type="NCBI Taxonomy" id="580332"/>
    <lineage>
        <taxon>Bacteria</taxon>
        <taxon>Pseudomonadati</taxon>
        <taxon>Pseudomonadota</taxon>
        <taxon>Betaproteobacteria</taxon>
        <taxon>Nitrosomonadales</taxon>
        <taxon>Gallionellaceae</taxon>
        <taxon>Sideroxydans</taxon>
    </lineage>
</organism>
<dbReference type="RefSeq" id="WP_013030354.1">
    <property type="nucleotide sequence ID" value="NC_013959.1"/>
</dbReference>
<feature type="binding site" evidence="1">
    <location>
        <begin position="68"/>
        <end position="70"/>
    </location>
    <ligand>
        <name>acetyl-CoA</name>
        <dbReference type="ChEBI" id="CHEBI:57288"/>
    </ligand>
</feature>
<evidence type="ECO:0000259" key="3">
    <source>
        <dbReference type="PROSITE" id="PS51186"/>
    </source>
</evidence>
<keyword evidence="1 2" id="KW-0963">Cytoplasm</keyword>
<feature type="binding site" evidence="1">
    <location>
        <position position="107"/>
    </location>
    <ligand>
        <name>acetyl-CoA</name>
        <dbReference type="ChEBI" id="CHEBI:57288"/>
    </ligand>
</feature>
<dbReference type="KEGG" id="slt:Slit_2228"/>
<dbReference type="PANTHER" id="PTHR43617:SF35">
    <property type="entry name" value="[RIBOSOMAL PROTEIN BS18]-ALANINE N-ACETYLTRANSFERASE"/>
    <property type="match status" value="1"/>
</dbReference>
<dbReference type="EMBL" id="CP001965">
    <property type="protein sequence ID" value="ADE12456.1"/>
    <property type="molecule type" value="Genomic_DNA"/>
</dbReference>
<dbReference type="GO" id="GO:0008999">
    <property type="term" value="F:protein-N-terminal-alanine acetyltransferase activity"/>
    <property type="evidence" value="ECO:0007669"/>
    <property type="project" value="UniProtKB-UniRule"/>
</dbReference>
<keyword evidence="1" id="KW-0012">Acyltransferase</keyword>
<proteinExistence type="inferred from homology"/>
<dbReference type="eggNOG" id="COG0456">
    <property type="taxonomic scope" value="Bacteria"/>
</dbReference>
<comment type="catalytic activity">
    <reaction evidence="1 2">
        <text>N-terminal L-alanyl-[ribosomal protein bS18] + acetyl-CoA = N-terminal N(alpha)-acetyl-L-alanyl-[ribosomal protein bS18] + CoA + H(+)</text>
        <dbReference type="Rhea" id="RHEA:43756"/>
        <dbReference type="Rhea" id="RHEA-COMP:10676"/>
        <dbReference type="Rhea" id="RHEA-COMP:10677"/>
        <dbReference type="ChEBI" id="CHEBI:15378"/>
        <dbReference type="ChEBI" id="CHEBI:57287"/>
        <dbReference type="ChEBI" id="CHEBI:57288"/>
        <dbReference type="ChEBI" id="CHEBI:64718"/>
        <dbReference type="ChEBI" id="CHEBI:83683"/>
        <dbReference type="EC" id="2.3.1.266"/>
    </reaction>
</comment>
<feature type="active site" description="Proton acceptor" evidence="1">
    <location>
        <position position="102"/>
    </location>
</feature>
<protein>
    <recommendedName>
        <fullName evidence="1 2">[Ribosomal protein bS18]-alanine N-acetyltransferase</fullName>
        <ecNumber evidence="1 2">2.3.1.266</ecNumber>
    </recommendedName>
</protein>
<dbReference type="AlphaFoldDB" id="D5CUR9"/>
<sequence length="145" mass="16585">MILRDMTGADLDAVLRIEREVHTHPWTQGNFSDALRSKYVCKIYEDKHDILGYAVLMLAVDEAELLDIAIAAQHQRHGWGRRLLDEMMAVARRQGMRRVVLEVRASNAAAIALYRQAGFSDIGLRRDYYQAENGREDAILMGREL</sequence>
<keyword evidence="1 4" id="KW-0808">Transferase</keyword>
<reference evidence="4 5" key="1">
    <citation type="submission" date="2010-03" db="EMBL/GenBank/DDBJ databases">
        <title>Complete sequence of Sideroxydans lithotrophicus ES-1.</title>
        <authorList>
            <consortium name="US DOE Joint Genome Institute"/>
            <person name="Lucas S."/>
            <person name="Copeland A."/>
            <person name="Lapidus A."/>
            <person name="Cheng J.-F."/>
            <person name="Bruce D."/>
            <person name="Goodwin L."/>
            <person name="Pitluck S."/>
            <person name="Munk A.C."/>
            <person name="Detter J.C."/>
            <person name="Han C."/>
            <person name="Tapia R."/>
            <person name="Larimer F."/>
            <person name="Land M."/>
            <person name="Hauser L."/>
            <person name="Kyrpides N."/>
            <person name="Ivanova N."/>
            <person name="Emerson D."/>
            <person name="Woyke T."/>
        </authorList>
    </citation>
    <scope>NUCLEOTIDE SEQUENCE [LARGE SCALE GENOMIC DNA]</scope>
    <source>
        <strain evidence="4 5">ES-1</strain>
    </source>
</reference>
<dbReference type="HAMAP" id="MF_02210">
    <property type="entry name" value="RimI"/>
    <property type="match status" value="1"/>
</dbReference>
<dbReference type="GO" id="GO:0005737">
    <property type="term" value="C:cytoplasm"/>
    <property type="evidence" value="ECO:0007669"/>
    <property type="project" value="UniProtKB-SubCell"/>
</dbReference>
<dbReference type="InterPro" id="IPR050276">
    <property type="entry name" value="MshD_Acetyltransferase"/>
</dbReference>
<comment type="similarity">
    <text evidence="1 2">Belongs to the acetyltransferase family. RimI subfamily.</text>
</comment>
<feature type="active site" description="Proton donor" evidence="1">
    <location>
        <position position="114"/>
    </location>
</feature>
<evidence type="ECO:0000313" key="5">
    <source>
        <dbReference type="Proteomes" id="UP000001625"/>
    </source>
</evidence>
<dbReference type="Proteomes" id="UP000001625">
    <property type="component" value="Chromosome"/>
</dbReference>
<dbReference type="InterPro" id="IPR000182">
    <property type="entry name" value="GNAT_dom"/>
</dbReference>
<dbReference type="HOGENOM" id="CLU_013985_23_2_4"/>
<dbReference type="InterPro" id="IPR016181">
    <property type="entry name" value="Acyl_CoA_acyltransferase"/>
</dbReference>
<keyword evidence="5" id="KW-1185">Reference proteome</keyword>
<dbReference type="InterPro" id="IPR043690">
    <property type="entry name" value="RimI"/>
</dbReference>
<evidence type="ECO:0000256" key="2">
    <source>
        <dbReference type="RuleBase" id="RU363094"/>
    </source>
</evidence>
<dbReference type="OrthoDB" id="9796919at2"/>
<comment type="subcellular location">
    <subcellularLocation>
        <location evidence="1 2">Cytoplasm</location>
    </subcellularLocation>
</comment>
<dbReference type="NCBIfam" id="TIGR01575">
    <property type="entry name" value="rimI"/>
    <property type="match status" value="1"/>
</dbReference>
<dbReference type="CDD" id="cd04301">
    <property type="entry name" value="NAT_SF"/>
    <property type="match status" value="1"/>
</dbReference>
<dbReference type="Pfam" id="PF00583">
    <property type="entry name" value="Acetyltransf_1"/>
    <property type="match status" value="1"/>
</dbReference>
<evidence type="ECO:0000313" key="4">
    <source>
        <dbReference type="EMBL" id="ADE12456.1"/>
    </source>
</evidence>
<accession>D5CUR9</accession>
<gene>
    <name evidence="1" type="primary">rimI</name>
    <name evidence="4" type="ordered locus">Slit_2228</name>
</gene>
<dbReference type="PANTHER" id="PTHR43617">
    <property type="entry name" value="L-AMINO ACID N-ACETYLTRANSFERASE"/>
    <property type="match status" value="1"/>
</dbReference>
<dbReference type="PROSITE" id="PS51186">
    <property type="entry name" value="GNAT"/>
    <property type="match status" value="1"/>
</dbReference>